<dbReference type="GeneID" id="12984193"/>
<name>G4N3Z5_PYRO7</name>
<reference key="2">
    <citation type="submission" date="2011-05" db="EMBL/GenBank/DDBJ databases">
        <title>The Genome Sequence of Magnaporthe oryzae 70-15.</title>
        <authorList>
            <consortium name="The Broad Institute Genome Sequencing Platform"/>
            <person name="Ma L.-J."/>
            <person name="Dead R."/>
            <person name="Young S.K."/>
            <person name="Zeng Q."/>
            <person name="Gargeya S."/>
            <person name="Fitzgerald M."/>
            <person name="Haas B."/>
            <person name="Abouelleil A."/>
            <person name="Alvarado L."/>
            <person name="Arachchi H.M."/>
            <person name="Berlin A."/>
            <person name="Brown A."/>
            <person name="Chapman S.B."/>
            <person name="Chen Z."/>
            <person name="Dunbar C."/>
            <person name="Freedman E."/>
            <person name="Gearin G."/>
            <person name="Gellesch M."/>
            <person name="Goldberg J."/>
            <person name="Griggs A."/>
            <person name="Gujja S."/>
            <person name="Heiman D."/>
            <person name="Howarth C."/>
            <person name="Larson L."/>
            <person name="Lui A."/>
            <person name="MacDonald P.J.P."/>
            <person name="Mehta T."/>
            <person name="Montmayeur A."/>
            <person name="Murphy C."/>
            <person name="Neiman D."/>
            <person name="Pearson M."/>
            <person name="Priest M."/>
            <person name="Roberts A."/>
            <person name="Saif S."/>
            <person name="Shea T."/>
            <person name="Shenoy N."/>
            <person name="Sisk P."/>
            <person name="Stolte C."/>
            <person name="Sykes S."/>
            <person name="Yandava C."/>
            <person name="Wortman J."/>
            <person name="Nusbaum C."/>
            <person name="Birren B."/>
        </authorList>
    </citation>
    <scope>NUCLEOTIDE SEQUENCE</scope>
    <source>
        <strain>70-15</strain>
    </source>
</reference>
<accession>G4N3Z5</accession>
<keyword evidence="2" id="KW-1185">Reference proteome</keyword>
<proteinExistence type="predicted"/>
<dbReference type="VEuPathDB" id="FungiDB:MGG_15240"/>
<protein>
    <submittedName>
        <fullName evidence="1">Uncharacterized protein</fullName>
    </submittedName>
</protein>
<dbReference type="RefSeq" id="XP_003711724.1">
    <property type="nucleotide sequence ID" value="XM_003711676.1"/>
</dbReference>
<organism evidence="1 2">
    <name type="scientific">Pyricularia oryzae (strain 70-15 / ATCC MYA-4617 / FGSC 8958)</name>
    <name type="common">Rice blast fungus</name>
    <name type="synonym">Magnaporthe oryzae</name>
    <dbReference type="NCBI Taxonomy" id="242507"/>
    <lineage>
        <taxon>Eukaryota</taxon>
        <taxon>Fungi</taxon>
        <taxon>Dikarya</taxon>
        <taxon>Ascomycota</taxon>
        <taxon>Pezizomycotina</taxon>
        <taxon>Sordariomycetes</taxon>
        <taxon>Sordariomycetidae</taxon>
        <taxon>Magnaporthales</taxon>
        <taxon>Pyriculariaceae</taxon>
        <taxon>Pyricularia</taxon>
    </lineage>
</organism>
<evidence type="ECO:0000313" key="2">
    <source>
        <dbReference type="Proteomes" id="UP000009058"/>
    </source>
</evidence>
<gene>
    <name evidence="1" type="ORF">MGG_15240</name>
</gene>
<dbReference type="InParanoid" id="G4N3Z5"/>
<reference evidence="1 2" key="1">
    <citation type="journal article" date="2005" name="Nature">
        <title>The genome sequence of the rice blast fungus Magnaporthe grisea.</title>
        <authorList>
            <person name="Dean R.A."/>
            <person name="Talbot N.J."/>
            <person name="Ebbole D.J."/>
            <person name="Farman M.L."/>
            <person name="Mitchell T.K."/>
            <person name="Orbach M.J."/>
            <person name="Thon M."/>
            <person name="Kulkarni R."/>
            <person name="Xu J.R."/>
            <person name="Pan H."/>
            <person name="Read N.D."/>
            <person name="Lee Y.H."/>
            <person name="Carbone I."/>
            <person name="Brown D."/>
            <person name="Oh Y.Y."/>
            <person name="Donofrio N."/>
            <person name="Jeong J.S."/>
            <person name="Soanes D.M."/>
            <person name="Djonovic S."/>
            <person name="Kolomiets E."/>
            <person name="Rehmeyer C."/>
            <person name="Li W."/>
            <person name="Harding M."/>
            <person name="Kim S."/>
            <person name="Lebrun M.H."/>
            <person name="Bohnert H."/>
            <person name="Coughlan S."/>
            <person name="Butler J."/>
            <person name="Calvo S."/>
            <person name="Ma L.J."/>
            <person name="Nicol R."/>
            <person name="Purcell S."/>
            <person name="Nusbaum C."/>
            <person name="Galagan J.E."/>
            <person name="Birren B.W."/>
        </authorList>
    </citation>
    <scope>NUCLEOTIDE SEQUENCE [LARGE SCALE GENOMIC DNA]</scope>
    <source>
        <strain evidence="2">70-15 / ATCC MYA-4617 / FGSC 8958</strain>
    </source>
</reference>
<dbReference type="EMBL" id="CM001233">
    <property type="protein sequence ID" value="EHA51917.1"/>
    <property type="molecule type" value="Genomic_DNA"/>
</dbReference>
<dbReference type="Proteomes" id="UP000009058">
    <property type="component" value="Chromosome 3"/>
</dbReference>
<dbReference type="HOGENOM" id="CLU_2237123_0_0_1"/>
<dbReference type="KEGG" id="mgr:MGG_15240"/>
<dbReference type="AlphaFoldDB" id="G4N3Z5"/>
<evidence type="ECO:0000313" key="1">
    <source>
        <dbReference type="EMBL" id="EHA51917.1"/>
    </source>
</evidence>
<sequence length="105" mass="12033">MHPPTGPVAHPGRGDWLWATAWQFVRTISPWDRIKCDEGKTLGWEGKMQHYHTFGQNFTVSIRRFKETCLVPAGRRQMAAMSSELVGQARMNNDTEAAAWREMQS</sequence>